<sequence>MEIAEFEKNTAFKFAEFKKKWSGRGAIRTTFRLDTDSAVLVFEQDFTNLEYDLLDFTKSENRMDKYLKRIVNVMTGDFNPFLNSLHEGLQITAMKTTVEGLAFRYQITTMVFNKNLRQLVLSDDIDKSRILQSTK</sequence>
<accession>A0A1B2DN48</accession>
<protein>
    <submittedName>
        <fullName evidence="1">Uncharacterized protein</fullName>
    </submittedName>
</protein>
<evidence type="ECO:0000313" key="1">
    <source>
        <dbReference type="EMBL" id="ANY69127.1"/>
    </source>
</evidence>
<dbReference type="AlphaFoldDB" id="A0A1B2DN48"/>
<dbReference type="RefSeq" id="WP_099520173.1">
    <property type="nucleotide sequence ID" value="NZ_CP016808.1"/>
</dbReference>
<proteinExistence type="predicted"/>
<gene>
    <name evidence="1" type="ORF">BBD42_23570</name>
</gene>
<name>A0A1B2DN48_9BACL</name>
<reference evidence="1" key="1">
    <citation type="submission" date="2016-08" db="EMBL/GenBank/DDBJ databases">
        <title>Complete Genome Seqeunce of Paenibacillus sp. BIHB 4019 from tea rhizoplane.</title>
        <authorList>
            <person name="Thakur R."/>
            <person name="Swarnkar M.K."/>
            <person name="Gulati A."/>
        </authorList>
    </citation>
    <scope>NUCLEOTIDE SEQUENCE [LARGE SCALE GENOMIC DNA]</scope>
    <source>
        <strain evidence="1">BIHB4019</strain>
    </source>
</reference>
<dbReference type="EMBL" id="CP016808">
    <property type="protein sequence ID" value="ANY69127.1"/>
    <property type="molecule type" value="Genomic_DNA"/>
</dbReference>
<organism evidence="1">
    <name type="scientific">Paenibacillus sp. BIHB 4019</name>
    <dbReference type="NCBI Taxonomy" id="1870819"/>
    <lineage>
        <taxon>Bacteria</taxon>
        <taxon>Bacillati</taxon>
        <taxon>Bacillota</taxon>
        <taxon>Bacilli</taxon>
        <taxon>Bacillales</taxon>
        <taxon>Paenibacillaceae</taxon>
        <taxon>Paenibacillus</taxon>
    </lineage>
</organism>